<evidence type="ECO:0000313" key="7">
    <source>
        <dbReference type="EMBL" id="GAA3619956.1"/>
    </source>
</evidence>
<dbReference type="Proteomes" id="UP001501074">
    <property type="component" value="Unassembled WGS sequence"/>
</dbReference>
<proteinExistence type="inferred from homology"/>
<reference evidence="8" key="1">
    <citation type="journal article" date="2019" name="Int. J. Syst. Evol. Microbiol.">
        <title>The Global Catalogue of Microorganisms (GCM) 10K type strain sequencing project: providing services to taxonomists for standard genome sequencing and annotation.</title>
        <authorList>
            <consortium name="The Broad Institute Genomics Platform"/>
            <consortium name="The Broad Institute Genome Sequencing Center for Infectious Disease"/>
            <person name="Wu L."/>
            <person name="Ma J."/>
        </authorList>
    </citation>
    <scope>NUCLEOTIDE SEQUENCE [LARGE SCALE GENOMIC DNA]</scope>
    <source>
        <strain evidence="8">JCM 16902</strain>
    </source>
</reference>
<dbReference type="PANTHER" id="PTHR30028:SF0">
    <property type="entry name" value="PROTEIN ALUMINUM SENSITIVE 3"/>
    <property type="match status" value="1"/>
</dbReference>
<dbReference type="Pfam" id="PF03649">
    <property type="entry name" value="UPF0014"/>
    <property type="match status" value="1"/>
</dbReference>
<feature type="transmembrane region" description="Helical" evidence="6">
    <location>
        <begin position="213"/>
        <end position="236"/>
    </location>
</feature>
<dbReference type="RefSeq" id="WP_231480997.1">
    <property type="nucleotide sequence ID" value="NZ_BAAAZO010000006.1"/>
</dbReference>
<evidence type="ECO:0000256" key="3">
    <source>
        <dbReference type="ARBA" id="ARBA00022692"/>
    </source>
</evidence>
<evidence type="ECO:0000256" key="6">
    <source>
        <dbReference type="SAM" id="Phobius"/>
    </source>
</evidence>
<sequence length="249" mass="25561">MTLLHPDVRLGLGVLTLIGLTWLVLRVARVPLGWGPAWAVVRGAAQLALVGLALRGVFNAPPFVALALTMMLTVAIHTAARRLKALPGALSAVALACSSAAIGTLVVIFALGMLDLSARYLVALGGIVIGGTMLAATLTGRRLAAGLESERDEIEGLLALGATPRQATARICRRSVAEAMMPVIDQTRTTGLVTLPGAFIGALLGGADPMDAARFQLVVLCALIHAQAISGVVVAYRLGAPTQLPPTAS</sequence>
<accession>A0ABP6ZY52</accession>
<comment type="caution">
    <text evidence="7">The sequence shown here is derived from an EMBL/GenBank/DDBJ whole genome shotgun (WGS) entry which is preliminary data.</text>
</comment>
<evidence type="ECO:0000256" key="1">
    <source>
        <dbReference type="ARBA" id="ARBA00004141"/>
    </source>
</evidence>
<feature type="transmembrane region" description="Helical" evidence="6">
    <location>
        <begin position="63"/>
        <end position="80"/>
    </location>
</feature>
<keyword evidence="5 6" id="KW-0472">Membrane</keyword>
<gene>
    <name evidence="7" type="ORF">GCM10022223_41030</name>
</gene>
<comment type="similarity">
    <text evidence="2">Belongs to the UPF0014 family.</text>
</comment>
<comment type="subcellular location">
    <subcellularLocation>
        <location evidence="1">Membrane</location>
        <topology evidence="1">Multi-pass membrane protein</topology>
    </subcellularLocation>
</comment>
<feature type="transmembrane region" description="Helical" evidence="6">
    <location>
        <begin position="120"/>
        <end position="139"/>
    </location>
</feature>
<dbReference type="EMBL" id="BAAAZO010000006">
    <property type="protein sequence ID" value="GAA3619956.1"/>
    <property type="molecule type" value="Genomic_DNA"/>
</dbReference>
<evidence type="ECO:0000256" key="2">
    <source>
        <dbReference type="ARBA" id="ARBA00005268"/>
    </source>
</evidence>
<feature type="transmembrane region" description="Helical" evidence="6">
    <location>
        <begin position="92"/>
        <end position="114"/>
    </location>
</feature>
<keyword evidence="4 6" id="KW-1133">Transmembrane helix</keyword>
<keyword evidence="8" id="KW-1185">Reference proteome</keyword>
<dbReference type="PANTHER" id="PTHR30028">
    <property type="entry name" value="UPF0014 INNER MEMBRANE PROTEIN YBBM-RELATED"/>
    <property type="match status" value="1"/>
</dbReference>
<feature type="transmembrane region" description="Helical" evidence="6">
    <location>
        <begin position="6"/>
        <end position="25"/>
    </location>
</feature>
<protein>
    <submittedName>
        <fullName evidence="7">ABC transporter permease</fullName>
    </submittedName>
</protein>
<name>A0ABP6ZY52_9ACTN</name>
<dbReference type="InterPro" id="IPR005226">
    <property type="entry name" value="UPF0014_fam"/>
</dbReference>
<keyword evidence="3 6" id="KW-0812">Transmembrane</keyword>
<evidence type="ECO:0000313" key="8">
    <source>
        <dbReference type="Proteomes" id="UP001501074"/>
    </source>
</evidence>
<evidence type="ECO:0000256" key="4">
    <source>
        <dbReference type="ARBA" id="ARBA00022989"/>
    </source>
</evidence>
<organism evidence="7 8">
    <name type="scientific">Kineosporia mesophila</name>
    <dbReference type="NCBI Taxonomy" id="566012"/>
    <lineage>
        <taxon>Bacteria</taxon>
        <taxon>Bacillati</taxon>
        <taxon>Actinomycetota</taxon>
        <taxon>Actinomycetes</taxon>
        <taxon>Kineosporiales</taxon>
        <taxon>Kineosporiaceae</taxon>
        <taxon>Kineosporia</taxon>
    </lineage>
</organism>
<evidence type="ECO:0000256" key="5">
    <source>
        <dbReference type="ARBA" id="ARBA00023136"/>
    </source>
</evidence>